<dbReference type="Gene3D" id="1.10.10.10">
    <property type="entry name" value="Winged helix-like DNA-binding domain superfamily/Winged helix DNA-binding domain"/>
    <property type="match status" value="1"/>
</dbReference>
<dbReference type="EMBL" id="AEJF01000168">
    <property type="protein sequence ID" value="KLU22948.1"/>
    <property type="molecule type" value="Genomic_DNA"/>
</dbReference>
<organism evidence="5 6">
    <name type="scientific">Caballeronia mineralivorans PML1(12)</name>
    <dbReference type="NCBI Taxonomy" id="908627"/>
    <lineage>
        <taxon>Bacteria</taxon>
        <taxon>Pseudomonadati</taxon>
        <taxon>Pseudomonadota</taxon>
        <taxon>Betaproteobacteria</taxon>
        <taxon>Burkholderiales</taxon>
        <taxon>Burkholderiaceae</taxon>
        <taxon>Caballeronia</taxon>
    </lineage>
</organism>
<gene>
    <name evidence="5" type="ORF">EOS_27860</name>
</gene>
<name>A0A0J1FT19_9BURK</name>
<sequence length="124" mass="14292">MEIILTDREADVMQILWELGPSIVADVRVALHDELAYTTVLTILRTLETKGYVSHTEEGRGHRYFSTVKQQAARKSALRHLTSKLFKGSTELLFAQLVSERNLKPDQIRRMRELLDKHSDEENS</sequence>
<dbReference type="Pfam" id="PF03965">
    <property type="entry name" value="Penicillinase_R"/>
    <property type="match status" value="1"/>
</dbReference>
<evidence type="ECO:0000256" key="2">
    <source>
        <dbReference type="ARBA" id="ARBA00023015"/>
    </source>
</evidence>
<dbReference type="SUPFAM" id="SSF46785">
    <property type="entry name" value="Winged helix' DNA-binding domain"/>
    <property type="match status" value="1"/>
</dbReference>
<keyword evidence="6" id="KW-1185">Reference proteome</keyword>
<evidence type="ECO:0000313" key="6">
    <source>
        <dbReference type="Proteomes" id="UP000035963"/>
    </source>
</evidence>
<dbReference type="PIRSF" id="PIRSF019455">
    <property type="entry name" value="CopR_AtkY"/>
    <property type="match status" value="1"/>
</dbReference>
<evidence type="ECO:0000313" key="5">
    <source>
        <dbReference type="EMBL" id="KLU22948.1"/>
    </source>
</evidence>
<dbReference type="InterPro" id="IPR005650">
    <property type="entry name" value="BlaI_family"/>
</dbReference>
<dbReference type="AlphaFoldDB" id="A0A0J1FT19"/>
<evidence type="ECO:0000256" key="4">
    <source>
        <dbReference type="ARBA" id="ARBA00023163"/>
    </source>
</evidence>
<dbReference type="OrthoDB" id="9813558at2"/>
<dbReference type="RefSeq" id="WP_047895418.1">
    <property type="nucleotide sequence ID" value="NZ_AEJF01000168.1"/>
</dbReference>
<dbReference type="Gene3D" id="1.10.4040.10">
    <property type="entry name" value="Penicillinase repressor domain"/>
    <property type="match status" value="1"/>
</dbReference>
<evidence type="ECO:0000256" key="3">
    <source>
        <dbReference type="ARBA" id="ARBA00023125"/>
    </source>
</evidence>
<protein>
    <submittedName>
        <fullName evidence="5">BlaI family transcriptional regulator</fullName>
    </submittedName>
</protein>
<dbReference type="Proteomes" id="UP000035963">
    <property type="component" value="Unassembled WGS sequence"/>
</dbReference>
<keyword evidence="3" id="KW-0238">DNA-binding</keyword>
<dbReference type="GO" id="GO:0003677">
    <property type="term" value="F:DNA binding"/>
    <property type="evidence" value="ECO:0007669"/>
    <property type="project" value="UniProtKB-KW"/>
</dbReference>
<evidence type="ECO:0000256" key="1">
    <source>
        <dbReference type="ARBA" id="ARBA00011046"/>
    </source>
</evidence>
<comment type="similarity">
    <text evidence="1">Belongs to the BlaI transcriptional regulatory family.</text>
</comment>
<proteinExistence type="inferred from homology"/>
<dbReference type="InterPro" id="IPR036388">
    <property type="entry name" value="WH-like_DNA-bd_sf"/>
</dbReference>
<dbReference type="PATRIC" id="fig|908627.4.peg.6232"/>
<comment type="caution">
    <text evidence="5">The sequence shown here is derived from an EMBL/GenBank/DDBJ whole genome shotgun (WGS) entry which is preliminary data.</text>
</comment>
<accession>A0A0J1FT19</accession>
<reference evidence="5 6" key="1">
    <citation type="journal article" date="2015" name="Genome Announc.">
        <title>Draft Genome Sequence of Burkholderia sp. Strain PML1(12), an Ectomycorrhizosphere-Inhabiting Bacterium with Effective Mineral-Weathering Ability.</title>
        <authorList>
            <person name="Uroz S."/>
            <person name="Oger P."/>
        </authorList>
    </citation>
    <scope>NUCLEOTIDE SEQUENCE [LARGE SCALE GENOMIC DNA]</scope>
    <source>
        <strain evidence="6">PML1(12)</strain>
    </source>
</reference>
<dbReference type="GO" id="GO:0045892">
    <property type="term" value="P:negative regulation of DNA-templated transcription"/>
    <property type="evidence" value="ECO:0007669"/>
    <property type="project" value="InterPro"/>
</dbReference>
<keyword evidence="4" id="KW-0804">Transcription</keyword>
<keyword evidence="2" id="KW-0805">Transcription regulation</keyword>
<dbReference type="InterPro" id="IPR036390">
    <property type="entry name" value="WH_DNA-bd_sf"/>
</dbReference>